<dbReference type="GO" id="GO:0020037">
    <property type="term" value="F:heme binding"/>
    <property type="evidence" value="ECO:0007669"/>
    <property type="project" value="TreeGrafter"/>
</dbReference>
<organism evidence="2 3">
    <name type="scientific">Gasterosteus aculeatus aculeatus</name>
    <name type="common">three-spined stickleback</name>
    <dbReference type="NCBI Taxonomy" id="481459"/>
    <lineage>
        <taxon>Eukaryota</taxon>
        <taxon>Metazoa</taxon>
        <taxon>Chordata</taxon>
        <taxon>Craniata</taxon>
        <taxon>Vertebrata</taxon>
        <taxon>Euteleostomi</taxon>
        <taxon>Actinopterygii</taxon>
        <taxon>Neopterygii</taxon>
        <taxon>Teleostei</taxon>
        <taxon>Neoteleostei</taxon>
        <taxon>Acanthomorphata</taxon>
        <taxon>Eupercaria</taxon>
        <taxon>Perciformes</taxon>
        <taxon>Cottioidei</taxon>
        <taxon>Gasterosteales</taxon>
        <taxon>Gasterosteidae</taxon>
        <taxon>Gasterosteus</taxon>
    </lineage>
</organism>
<dbReference type="CTD" id="558832"/>
<dbReference type="KEGG" id="gat:120824641"/>
<dbReference type="PANTHER" id="PTHR11220:SF24">
    <property type="entry name" value="HEME-BINDING PROTEIN 1"/>
    <property type="match status" value="1"/>
</dbReference>
<name>G3Q973_GASAC</name>
<dbReference type="OrthoDB" id="9944327at2759"/>
<sequence length="248" mass="28623">MALISLEDLDALDDDQLDNDITDNREPMDEDERERLLTHWRAVASTHHVSVAPEMTGPIQEMTHNNQQRETLPFTPVSCHEKMGEVLYEERLYPAGHWACVTKGEDLYEQSISVSFMKLMRFICKENSAGRYLGITVPVVTNIHMMEDGNALKKDVQTAYFLPAEFQTNPPQPLDTDITIVYREPIRVIARTFFGMTTEETVAGEIRLLWGILGVTDNICRDWYMVASYENPGVPRRRNEIWFLKRNL</sequence>
<dbReference type="STRING" id="69293.ENSGACP00000026437"/>
<reference evidence="2" key="3">
    <citation type="submission" date="2025-09" db="UniProtKB">
        <authorList>
            <consortium name="Ensembl"/>
        </authorList>
    </citation>
    <scope>IDENTIFICATION</scope>
</reference>
<dbReference type="PANTHER" id="PTHR11220">
    <property type="entry name" value="HEME-BINDING PROTEIN-RELATED"/>
    <property type="match status" value="1"/>
</dbReference>
<dbReference type="SUPFAM" id="SSF55136">
    <property type="entry name" value="Probable bacterial effector-binding domain"/>
    <property type="match status" value="1"/>
</dbReference>
<dbReference type="Pfam" id="PF04832">
    <property type="entry name" value="SOUL"/>
    <property type="match status" value="1"/>
</dbReference>
<keyword evidence="3" id="KW-1185">Reference proteome</keyword>
<evidence type="ECO:0000313" key="2">
    <source>
        <dbReference type="Ensembl" id="ENSGACP00000026437.1"/>
    </source>
</evidence>
<reference evidence="2 3" key="1">
    <citation type="journal article" date="2021" name="G3 (Bethesda)">
        <title>Improved contiguity of the threespine stickleback genome using long-read sequencing.</title>
        <authorList>
            <person name="Nath S."/>
            <person name="Shaw D.E."/>
            <person name="White M.A."/>
        </authorList>
    </citation>
    <scope>NUCLEOTIDE SEQUENCE [LARGE SCALE GENOMIC DNA]</scope>
    <source>
        <strain evidence="2 3">Lake Benthic</strain>
    </source>
</reference>
<dbReference type="GeneID" id="120824641"/>
<evidence type="ECO:0000256" key="1">
    <source>
        <dbReference type="ARBA" id="ARBA00009817"/>
    </source>
</evidence>
<dbReference type="OMA" id="PAGHWAC"/>
<dbReference type="Ensembl" id="ENSGACT00000026488.2">
    <property type="protein sequence ID" value="ENSGACP00000026437.1"/>
    <property type="gene ID" value="ENSGACG00000020011.2"/>
</dbReference>
<dbReference type="AlphaFoldDB" id="G3Q973"/>
<dbReference type="GeneTree" id="ENSGT00940000165109"/>
<protein>
    <submittedName>
        <fullName evidence="2">Uncharacterized protein</fullName>
    </submittedName>
</protein>
<proteinExistence type="inferred from homology"/>
<dbReference type="eggNOG" id="ENOG502QUYX">
    <property type="taxonomic scope" value="Eukaryota"/>
</dbReference>
<dbReference type="InterPro" id="IPR006917">
    <property type="entry name" value="SOUL_heme-bd"/>
</dbReference>
<accession>G3Q973</accession>
<comment type="similarity">
    <text evidence="1">Belongs to the HEBP family.</text>
</comment>
<dbReference type="Bgee" id="ENSGACG00000020011">
    <property type="expression patterns" value="Expressed in diencephalon and 13 other cell types or tissues"/>
</dbReference>
<dbReference type="InterPro" id="IPR011256">
    <property type="entry name" value="Reg_factor_effector_dom_sf"/>
</dbReference>
<reference evidence="2" key="2">
    <citation type="submission" date="2025-08" db="UniProtKB">
        <authorList>
            <consortium name="Ensembl"/>
        </authorList>
    </citation>
    <scope>IDENTIFICATION</scope>
</reference>
<dbReference type="InParanoid" id="G3Q973"/>
<dbReference type="Gene3D" id="3.20.80.10">
    <property type="entry name" value="Regulatory factor, effector binding domain"/>
    <property type="match status" value="1"/>
</dbReference>
<dbReference type="Proteomes" id="UP000007635">
    <property type="component" value="Chromosome IX"/>
</dbReference>
<evidence type="ECO:0000313" key="3">
    <source>
        <dbReference type="Proteomes" id="UP000007635"/>
    </source>
</evidence>
<dbReference type="RefSeq" id="XP_040041504.1">
    <property type="nucleotide sequence ID" value="XM_040185570.1"/>
</dbReference>
<dbReference type="RefSeq" id="XP_040041505.1">
    <property type="nucleotide sequence ID" value="XM_040185571.1"/>
</dbReference>